<keyword evidence="5 6" id="KW-0269">Exonuclease</keyword>
<dbReference type="GO" id="GO:0003676">
    <property type="term" value="F:nucleic acid binding"/>
    <property type="evidence" value="ECO:0007669"/>
    <property type="project" value="InterPro"/>
</dbReference>
<evidence type="ECO:0000259" key="7">
    <source>
        <dbReference type="PROSITE" id="PS50967"/>
    </source>
</evidence>
<comment type="caution">
    <text evidence="8">The sequence shown here is derived from an EMBL/GenBank/DDBJ whole genome shotgun (WGS) entry which is preliminary data.</text>
</comment>
<comment type="function">
    <text evidence="6">Exonuclease involved in the 3' processing of various precursor tRNAs. Initiates hydrolysis at the 3'-terminus of an RNA molecule and releases 5'-mononucleotides.</text>
</comment>
<proteinExistence type="inferred from homology"/>
<keyword evidence="2 6" id="KW-0819">tRNA processing</keyword>
<name>A0A9X4PM33_9PAST</name>
<dbReference type="HAMAP" id="MF_01899">
    <property type="entry name" value="RNase_D"/>
    <property type="match status" value="1"/>
</dbReference>
<evidence type="ECO:0000256" key="3">
    <source>
        <dbReference type="ARBA" id="ARBA00022722"/>
    </source>
</evidence>
<dbReference type="InterPro" id="IPR002121">
    <property type="entry name" value="HRDC_dom"/>
</dbReference>
<dbReference type="InterPro" id="IPR048579">
    <property type="entry name" value="RNAseD_HRDC_C"/>
</dbReference>
<comment type="cofactor">
    <cofactor evidence="6">
        <name>a divalent metal cation</name>
        <dbReference type="ChEBI" id="CHEBI:60240"/>
    </cofactor>
</comment>
<dbReference type="InterPro" id="IPR010997">
    <property type="entry name" value="HRDC-like_sf"/>
</dbReference>
<dbReference type="SMART" id="SM00474">
    <property type="entry name" value="35EXOc"/>
    <property type="match status" value="1"/>
</dbReference>
<keyword evidence="3 6" id="KW-0540">Nuclease</keyword>
<evidence type="ECO:0000256" key="1">
    <source>
        <dbReference type="ARBA" id="ARBA00022490"/>
    </source>
</evidence>
<evidence type="ECO:0000256" key="5">
    <source>
        <dbReference type="ARBA" id="ARBA00022839"/>
    </source>
</evidence>
<dbReference type="GO" id="GO:0042780">
    <property type="term" value="P:tRNA 3'-end processing"/>
    <property type="evidence" value="ECO:0007669"/>
    <property type="project" value="UniProtKB-UniRule"/>
</dbReference>
<dbReference type="EMBL" id="LWID01000001">
    <property type="protein sequence ID" value="MDG6894338.1"/>
    <property type="molecule type" value="Genomic_DNA"/>
</dbReference>
<sequence>MCIKELQNPPHFKLIDNDQQLAEICALAQTKTLLALDTEFIRVRSYYPKLGLIQLYDGERLSLIDPSKISDFSPLLALFNHPNILKVLHACSEDLAVFYHYFKVLPQPLCDTQVMAKFLDFPQSTGFANLVQHYFSLVLDKSPARTDWLARPLTETQLSYAAADVWYLLPLYQRMWQDLQQTPWQSALTNDCEQLLEKCQKFDDPDTAYIAISNSWKLSPLELMRLKLLAKWRQQEAIKRDLAVNFVVKGEHLWLLAKYNPKNISALLELGLTHQEVRLHGKTMLKLLDQVKHIPAQDYPDKIVRLAEDPRYKAGLKRLQQKLKQITPTDLKPEVIASRRSLEKLMKWHWHKTPQDKLPELLKGWRQPFGEQLIQVLESNLENR</sequence>
<dbReference type="AlphaFoldDB" id="A0A9X4PM33"/>
<comment type="catalytic activity">
    <reaction evidence="6">
        <text>Exonucleolytic cleavage that removes extra residues from the 3'-terminus of tRNA to produce 5'-mononucleotides.</text>
        <dbReference type="EC" id="3.1.13.5"/>
    </reaction>
</comment>
<dbReference type="InterPro" id="IPR002562">
    <property type="entry name" value="3'-5'_exonuclease_dom"/>
</dbReference>
<dbReference type="GO" id="GO:0000166">
    <property type="term" value="F:nucleotide binding"/>
    <property type="evidence" value="ECO:0007669"/>
    <property type="project" value="InterPro"/>
</dbReference>
<dbReference type="GO" id="GO:0005737">
    <property type="term" value="C:cytoplasm"/>
    <property type="evidence" value="ECO:0007669"/>
    <property type="project" value="UniProtKB-SubCell"/>
</dbReference>
<dbReference type="NCBIfam" id="TIGR01388">
    <property type="entry name" value="rnd"/>
    <property type="match status" value="1"/>
</dbReference>
<evidence type="ECO:0000313" key="8">
    <source>
        <dbReference type="EMBL" id="MDG6894338.1"/>
    </source>
</evidence>
<dbReference type="GO" id="GO:0033890">
    <property type="term" value="F:ribonuclease D activity"/>
    <property type="evidence" value="ECO:0007669"/>
    <property type="project" value="UniProtKB-UniRule"/>
</dbReference>
<protein>
    <recommendedName>
        <fullName evidence="6">Ribonuclease D</fullName>
        <shortName evidence="6">RNase D</shortName>
        <ecNumber evidence="6">3.1.13.5</ecNumber>
    </recommendedName>
</protein>
<dbReference type="PROSITE" id="PS50967">
    <property type="entry name" value="HRDC"/>
    <property type="match status" value="1"/>
</dbReference>
<keyword evidence="4 6" id="KW-0378">Hydrolase</keyword>
<dbReference type="Pfam" id="PF21293">
    <property type="entry name" value="RNAseD_HRDC_C"/>
    <property type="match status" value="1"/>
</dbReference>
<dbReference type="SUPFAM" id="SSF47819">
    <property type="entry name" value="HRDC-like"/>
    <property type="match status" value="2"/>
</dbReference>
<dbReference type="GO" id="GO:0008408">
    <property type="term" value="F:3'-5' exonuclease activity"/>
    <property type="evidence" value="ECO:0007669"/>
    <property type="project" value="InterPro"/>
</dbReference>
<dbReference type="RefSeq" id="WP_279571824.1">
    <property type="nucleotide sequence ID" value="NZ_LWID01000001.1"/>
</dbReference>
<dbReference type="Pfam" id="PF01612">
    <property type="entry name" value="DNA_pol_A_exo1"/>
    <property type="match status" value="1"/>
</dbReference>
<dbReference type="Proteomes" id="UP001155500">
    <property type="component" value="Unassembled WGS sequence"/>
</dbReference>
<accession>A0A9X4PM33</accession>
<reference evidence="8" key="1">
    <citation type="submission" date="2016-03" db="EMBL/GenBank/DDBJ databases">
        <title>Co-evolution between Pasteurellaceae and their hosts.</title>
        <authorList>
            <person name="Hansen M.J."/>
            <person name="Bojesen A.M."/>
            <person name="Planet P."/>
        </authorList>
    </citation>
    <scope>NUCLEOTIDE SEQUENCE</scope>
    <source>
        <strain evidence="8">146/S8/89</strain>
    </source>
</reference>
<dbReference type="InterPro" id="IPR036397">
    <property type="entry name" value="RNaseH_sf"/>
</dbReference>
<dbReference type="SUPFAM" id="SSF53098">
    <property type="entry name" value="Ribonuclease H-like"/>
    <property type="match status" value="1"/>
</dbReference>
<dbReference type="CDD" id="cd06142">
    <property type="entry name" value="RNaseD_exo"/>
    <property type="match status" value="1"/>
</dbReference>
<gene>
    <name evidence="6" type="primary">rnd</name>
    <name evidence="8" type="ORF">A6A20_01515</name>
</gene>
<keyword evidence="9" id="KW-1185">Reference proteome</keyword>
<dbReference type="InterPro" id="IPR051086">
    <property type="entry name" value="RNase_D-like"/>
</dbReference>
<dbReference type="Pfam" id="PF00570">
    <property type="entry name" value="HRDC"/>
    <property type="match status" value="1"/>
</dbReference>
<keyword evidence="1 6" id="KW-0963">Cytoplasm</keyword>
<dbReference type="Gene3D" id="1.10.150.80">
    <property type="entry name" value="HRDC domain"/>
    <property type="match status" value="2"/>
</dbReference>
<dbReference type="InterPro" id="IPR006292">
    <property type="entry name" value="RNase_D"/>
</dbReference>
<organism evidence="8 9">
    <name type="scientific">Volucribacter amazonae</name>
    <dbReference type="NCBI Taxonomy" id="256731"/>
    <lineage>
        <taxon>Bacteria</taxon>
        <taxon>Pseudomonadati</taxon>
        <taxon>Pseudomonadota</taxon>
        <taxon>Gammaproteobacteria</taxon>
        <taxon>Pasteurellales</taxon>
        <taxon>Pasteurellaceae</taxon>
        <taxon>Volucribacter</taxon>
    </lineage>
</organism>
<evidence type="ECO:0000256" key="2">
    <source>
        <dbReference type="ARBA" id="ARBA00022694"/>
    </source>
</evidence>
<comment type="similarity">
    <text evidence="6">Belongs to the RNase D family.</text>
</comment>
<dbReference type="EC" id="3.1.13.5" evidence="6"/>
<dbReference type="InterPro" id="IPR044876">
    <property type="entry name" value="HRDC_dom_sf"/>
</dbReference>
<dbReference type="Gene3D" id="3.30.420.10">
    <property type="entry name" value="Ribonuclease H-like superfamily/Ribonuclease H"/>
    <property type="match status" value="1"/>
</dbReference>
<dbReference type="InterPro" id="IPR012337">
    <property type="entry name" value="RNaseH-like_sf"/>
</dbReference>
<feature type="domain" description="HRDC" evidence="7">
    <location>
        <begin position="219"/>
        <end position="298"/>
    </location>
</feature>
<dbReference type="PANTHER" id="PTHR47649">
    <property type="entry name" value="RIBONUCLEASE D"/>
    <property type="match status" value="1"/>
</dbReference>
<dbReference type="SMART" id="SM00341">
    <property type="entry name" value="HRDC"/>
    <property type="match status" value="1"/>
</dbReference>
<evidence type="ECO:0000256" key="6">
    <source>
        <dbReference type="HAMAP-Rule" id="MF_01899"/>
    </source>
</evidence>
<evidence type="ECO:0000256" key="4">
    <source>
        <dbReference type="ARBA" id="ARBA00022801"/>
    </source>
</evidence>
<comment type="subcellular location">
    <subcellularLocation>
        <location evidence="6">Cytoplasm</location>
    </subcellularLocation>
</comment>
<dbReference type="PANTHER" id="PTHR47649:SF1">
    <property type="entry name" value="RIBONUCLEASE D"/>
    <property type="match status" value="1"/>
</dbReference>
<evidence type="ECO:0000313" key="9">
    <source>
        <dbReference type="Proteomes" id="UP001155500"/>
    </source>
</evidence>